<dbReference type="GO" id="GO:0031012">
    <property type="term" value="C:extracellular matrix"/>
    <property type="evidence" value="ECO:0007669"/>
    <property type="project" value="TreeGrafter"/>
</dbReference>
<dbReference type="EMBL" id="JAODUP010000240">
    <property type="protein sequence ID" value="KAK2155451.1"/>
    <property type="molecule type" value="Genomic_DNA"/>
</dbReference>
<dbReference type="AlphaFoldDB" id="A0AAD9JMH6"/>
<dbReference type="PANTHER" id="PTHR33395">
    <property type="entry name" value="TRANSCRIPTASE, PUTATIVE-RELATED-RELATED"/>
    <property type="match status" value="1"/>
</dbReference>
<gene>
    <name evidence="1" type="ORF">LSH36_240g04018</name>
</gene>
<comment type="caution">
    <text evidence="1">The sequence shown here is derived from an EMBL/GenBank/DDBJ whole genome shotgun (WGS) entry which is preliminary data.</text>
</comment>
<evidence type="ECO:0000313" key="1">
    <source>
        <dbReference type="EMBL" id="KAK2155451.1"/>
    </source>
</evidence>
<name>A0AAD9JMH6_9ANNE</name>
<dbReference type="Proteomes" id="UP001208570">
    <property type="component" value="Unassembled WGS sequence"/>
</dbReference>
<reference evidence="1" key="1">
    <citation type="journal article" date="2023" name="Mol. Biol. Evol.">
        <title>Third-Generation Sequencing Reveals the Adaptive Role of the Epigenome in Three Deep-Sea Polychaetes.</title>
        <authorList>
            <person name="Perez M."/>
            <person name="Aroh O."/>
            <person name="Sun Y."/>
            <person name="Lan Y."/>
            <person name="Juniper S.K."/>
            <person name="Young C.R."/>
            <person name="Angers B."/>
            <person name="Qian P.Y."/>
        </authorList>
    </citation>
    <scope>NUCLEOTIDE SEQUENCE</scope>
    <source>
        <strain evidence="1">P08H-3</strain>
    </source>
</reference>
<dbReference type="GO" id="GO:0061343">
    <property type="term" value="P:cell adhesion involved in heart morphogenesis"/>
    <property type="evidence" value="ECO:0007669"/>
    <property type="project" value="TreeGrafter"/>
</dbReference>
<accession>A0AAD9JMH6</accession>
<dbReference type="PANTHER" id="PTHR33395:SF22">
    <property type="entry name" value="REVERSE TRANSCRIPTASE DOMAIN-CONTAINING PROTEIN"/>
    <property type="match status" value="1"/>
</dbReference>
<organism evidence="1 2">
    <name type="scientific">Paralvinella palmiformis</name>
    <dbReference type="NCBI Taxonomy" id="53620"/>
    <lineage>
        <taxon>Eukaryota</taxon>
        <taxon>Metazoa</taxon>
        <taxon>Spiralia</taxon>
        <taxon>Lophotrochozoa</taxon>
        <taxon>Annelida</taxon>
        <taxon>Polychaeta</taxon>
        <taxon>Sedentaria</taxon>
        <taxon>Canalipalpata</taxon>
        <taxon>Terebellida</taxon>
        <taxon>Terebelliformia</taxon>
        <taxon>Alvinellidae</taxon>
        <taxon>Paralvinella</taxon>
    </lineage>
</organism>
<dbReference type="GO" id="GO:0007508">
    <property type="term" value="P:larval heart development"/>
    <property type="evidence" value="ECO:0007669"/>
    <property type="project" value="TreeGrafter"/>
</dbReference>
<proteinExistence type="predicted"/>
<keyword evidence="2" id="KW-1185">Reference proteome</keyword>
<sequence>MNEMLLLTGQYTLHVVMVTEVKPKHSTEPTSEPMVSLKGYQSYTNLDAGSHRGIAIYVSNSIDHLVTEVSLNTIYEESIWLNIKLKEQAQPKYRYHKGNYASMNDQLNDVDWSLMDNLSVQEAWTCFYTTHEKAMKQFIPKSVPTKDHRKKLWMNRTALSLHKNKRQAWMKYTQTKSYADHVRATQLKNELSRLTHSLCRGFERNLARNVKTNPKAFWWYCNSKLKNNPRLGDLKNSESREIRRRRICSIMLC</sequence>
<evidence type="ECO:0000313" key="2">
    <source>
        <dbReference type="Proteomes" id="UP001208570"/>
    </source>
</evidence>
<protein>
    <submittedName>
        <fullName evidence="1">Uncharacterized protein</fullName>
    </submittedName>
</protein>